<comment type="caution">
    <text evidence="1">The sequence shown here is derived from an EMBL/GenBank/DDBJ whole genome shotgun (WGS) entry which is preliminary data.</text>
</comment>
<accession>A0A396JRK8</accession>
<organism evidence="1">
    <name type="scientific">Medicago truncatula</name>
    <name type="common">Barrel medic</name>
    <name type="synonym">Medicago tribuloides</name>
    <dbReference type="NCBI Taxonomy" id="3880"/>
    <lineage>
        <taxon>Eukaryota</taxon>
        <taxon>Viridiplantae</taxon>
        <taxon>Streptophyta</taxon>
        <taxon>Embryophyta</taxon>
        <taxon>Tracheophyta</taxon>
        <taxon>Spermatophyta</taxon>
        <taxon>Magnoliopsida</taxon>
        <taxon>eudicotyledons</taxon>
        <taxon>Gunneridae</taxon>
        <taxon>Pentapetalae</taxon>
        <taxon>rosids</taxon>
        <taxon>fabids</taxon>
        <taxon>Fabales</taxon>
        <taxon>Fabaceae</taxon>
        <taxon>Papilionoideae</taxon>
        <taxon>50 kb inversion clade</taxon>
        <taxon>NPAAA clade</taxon>
        <taxon>Hologalegina</taxon>
        <taxon>IRL clade</taxon>
        <taxon>Trifolieae</taxon>
        <taxon>Medicago</taxon>
    </lineage>
</organism>
<dbReference type="Gramene" id="rna4910">
    <property type="protein sequence ID" value="RHN80926.1"/>
    <property type="gene ID" value="gene4910"/>
</dbReference>
<reference evidence="1" key="1">
    <citation type="journal article" date="2018" name="Nat. Plants">
        <title>Whole-genome landscape of Medicago truncatula symbiotic genes.</title>
        <authorList>
            <person name="Pecrix Y."/>
            <person name="Gamas P."/>
            <person name="Carrere S."/>
        </authorList>
    </citation>
    <scope>NUCLEOTIDE SEQUENCE</scope>
    <source>
        <tissue evidence="1">Leaves</tissue>
    </source>
</reference>
<dbReference type="AlphaFoldDB" id="A0A396JRK8"/>
<gene>
    <name evidence="1" type="ORF">MtrunA17_Chr1g0193521</name>
</gene>
<dbReference type="EMBL" id="PSQE01000001">
    <property type="protein sequence ID" value="RHN80926.1"/>
    <property type="molecule type" value="Genomic_DNA"/>
</dbReference>
<protein>
    <submittedName>
        <fullName evidence="1">Uncharacterized protein</fullName>
    </submittedName>
</protein>
<dbReference type="Proteomes" id="UP000265566">
    <property type="component" value="Chromosome 1"/>
</dbReference>
<evidence type="ECO:0000313" key="1">
    <source>
        <dbReference type="EMBL" id="RHN80926.1"/>
    </source>
</evidence>
<name>A0A396JRK8_MEDTR</name>
<proteinExistence type="predicted"/>
<sequence length="72" mass="8113">MNFILAFNFSTNVLKNISDSINCWNRNTVNMQLMNLTIIGSSFNIRTQSFVLATREMVALKNCFLSENGSSS</sequence>